<feature type="transmembrane region" description="Helical" evidence="10">
    <location>
        <begin position="98"/>
        <end position="119"/>
    </location>
</feature>
<comment type="subcellular location">
    <subcellularLocation>
        <location evidence="1">Cell membrane</location>
        <topology evidence="1">Multi-pass membrane protein</topology>
    </subcellularLocation>
</comment>
<dbReference type="GeneID" id="112454745"/>
<dbReference type="InterPro" id="IPR004117">
    <property type="entry name" value="7tm6_olfct_rcpt"/>
</dbReference>
<keyword evidence="4 10" id="KW-0812">Transmembrane</keyword>
<feature type="transmembrane region" description="Helical" evidence="10">
    <location>
        <begin position="36"/>
        <end position="55"/>
    </location>
</feature>
<dbReference type="Pfam" id="PF02949">
    <property type="entry name" value="7tm_6"/>
    <property type="match status" value="1"/>
</dbReference>
<dbReference type="GO" id="GO:0004984">
    <property type="term" value="F:olfactory receptor activity"/>
    <property type="evidence" value="ECO:0007669"/>
    <property type="project" value="InterPro"/>
</dbReference>
<dbReference type="PANTHER" id="PTHR21137">
    <property type="entry name" value="ODORANT RECEPTOR"/>
    <property type="match status" value="1"/>
</dbReference>
<dbReference type="GO" id="GO:0007165">
    <property type="term" value="P:signal transduction"/>
    <property type="evidence" value="ECO:0007669"/>
    <property type="project" value="UniProtKB-KW"/>
</dbReference>
<keyword evidence="3" id="KW-0716">Sensory transduction</keyword>
<keyword evidence="6 10" id="KW-1133">Transmembrane helix</keyword>
<dbReference type="AlphaFoldDB" id="A0A6J1PRX8"/>
<feature type="transmembrane region" description="Helical" evidence="10">
    <location>
        <begin position="212"/>
        <end position="231"/>
    </location>
</feature>
<proteinExistence type="predicted"/>
<evidence type="ECO:0000256" key="9">
    <source>
        <dbReference type="ARBA" id="ARBA00023224"/>
    </source>
</evidence>
<dbReference type="GO" id="GO:0005886">
    <property type="term" value="C:plasma membrane"/>
    <property type="evidence" value="ECO:0007669"/>
    <property type="project" value="UniProtKB-SubCell"/>
</dbReference>
<evidence type="ECO:0000256" key="2">
    <source>
        <dbReference type="ARBA" id="ARBA00022475"/>
    </source>
</evidence>
<keyword evidence="9" id="KW-0807">Transducer</keyword>
<keyword evidence="11" id="KW-1185">Reference proteome</keyword>
<reference evidence="12" key="1">
    <citation type="submission" date="2025-08" db="UniProtKB">
        <authorList>
            <consortium name="RefSeq"/>
        </authorList>
    </citation>
    <scope>IDENTIFICATION</scope>
    <source>
        <tissue evidence="12">Whole body</tissue>
    </source>
</reference>
<evidence type="ECO:0000256" key="1">
    <source>
        <dbReference type="ARBA" id="ARBA00004651"/>
    </source>
</evidence>
<dbReference type="PANTHER" id="PTHR21137:SF35">
    <property type="entry name" value="ODORANT RECEPTOR 19A-RELATED"/>
    <property type="match status" value="1"/>
</dbReference>
<accession>A0A6J1PRX8</accession>
<feature type="transmembrane region" description="Helical" evidence="10">
    <location>
        <begin position="177"/>
        <end position="200"/>
    </location>
</feature>
<evidence type="ECO:0000313" key="12">
    <source>
        <dbReference type="RefSeq" id="XP_024872068.1"/>
    </source>
</evidence>
<feature type="transmembrane region" description="Helical" evidence="10">
    <location>
        <begin position="279"/>
        <end position="304"/>
    </location>
</feature>
<evidence type="ECO:0000256" key="8">
    <source>
        <dbReference type="ARBA" id="ARBA00023170"/>
    </source>
</evidence>
<dbReference type="RefSeq" id="XP_024872068.1">
    <property type="nucleotide sequence ID" value="XM_025016300.1"/>
</dbReference>
<dbReference type="OrthoDB" id="7552791at2759"/>
<evidence type="ECO:0000256" key="6">
    <source>
        <dbReference type="ARBA" id="ARBA00022989"/>
    </source>
</evidence>
<evidence type="ECO:0000256" key="3">
    <source>
        <dbReference type="ARBA" id="ARBA00022606"/>
    </source>
</evidence>
<protein>
    <submittedName>
        <fullName evidence="12">Uncharacterized protein LOC112454745</fullName>
    </submittedName>
</protein>
<dbReference type="GO" id="GO:0005549">
    <property type="term" value="F:odorant binding"/>
    <property type="evidence" value="ECO:0007669"/>
    <property type="project" value="InterPro"/>
</dbReference>
<evidence type="ECO:0000256" key="7">
    <source>
        <dbReference type="ARBA" id="ARBA00023136"/>
    </source>
</evidence>
<keyword evidence="5" id="KW-0552">Olfaction</keyword>
<evidence type="ECO:0000256" key="4">
    <source>
        <dbReference type="ARBA" id="ARBA00022692"/>
    </source>
</evidence>
<sequence length="307" mass="35166">MVQLKQLMEQIRNDWNSLKDKLEIDIIEKYASNLRLFTISAMAFSYIAVFLFGILQRLPLILDIISPLNESRPYQLFVIKEYFVSQDKYIQVMMLHEFLVYFIGTITVYGTGTTIMTYVTHLCALLKIASYRIENAIERNILAIPNPEKKYLLHQKIIHAVVIHQRAAEFNEFMTSIFLIPFVILIVVGISSLTCSLYLFFQVLSSNNISKAFLIVILILAHLTYLFMANYCGQIVLNNGVDLFKAIYNGLWYAAPLSTQKLLLFIMQRGSVNLNISFFSIFVASLDGFASLTSTAVSYFTVIYSTR</sequence>
<keyword evidence="8" id="KW-0675">Receptor</keyword>
<evidence type="ECO:0000256" key="5">
    <source>
        <dbReference type="ARBA" id="ARBA00022725"/>
    </source>
</evidence>
<dbReference type="Proteomes" id="UP000504618">
    <property type="component" value="Unplaced"/>
</dbReference>
<evidence type="ECO:0000256" key="10">
    <source>
        <dbReference type="SAM" id="Phobius"/>
    </source>
</evidence>
<evidence type="ECO:0000313" key="11">
    <source>
        <dbReference type="Proteomes" id="UP000504618"/>
    </source>
</evidence>
<keyword evidence="2" id="KW-1003">Cell membrane</keyword>
<keyword evidence="7 10" id="KW-0472">Membrane</keyword>
<organism evidence="11 12">
    <name type="scientific">Temnothorax curvispinosus</name>
    <dbReference type="NCBI Taxonomy" id="300111"/>
    <lineage>
        <taxon>Eukaryota</taxon>
        <taxon>Metazoa</taxon>
        <taxon>Ecdysozoa</taxon>
        <taxon>Arthropoda</taxon>
        <taxon>Hexapoda</taxon>
        <taxon>Insecta</taxon>
        <taxon>Pterygota</taxon>
        <taxon>Neoptera</taxon>
        <taxon>Endopterygota</taxon>
        <taxon>Hymenoptera</taxon>
        <taxon>Apocrita</taxon>
        <taxon>Aculeata</taxon>
        <taxon>Formicoidea</taxon>
        <taxon>Formicidae</taxon>
        <taxon>Myrmicinae</taxon>
        <taxon>Temnothorax</taxon>
    </lineage>
</organism>
<name>A0A6J1PRX8_9HYME</name>
<gene>
    <name evidence="12" type="primary">LOC112454745</name>
</gene>